<feature type="coiled-coil region" evidence="1">
    <location>
        <begin position="124"/>
        <end position="222"/>
    </location>
</feature>
<dbReference type="InterPro" id="IPR003191">
    <property type="entry name" value="Guanylate-bd/ATL_C"/>
</dbReference>
<protein>
    <recommendedName>
        <fullName evidence="2">Guanylate-binding protein/Atlastin C-terminal domain-containing protein</fullName>
    </recommendedName>
</protein>
<feature type="domain" description="Guanylate-binding protein/Atlastin C-terminal" evidence="2">
    <location>
        <begin position="82"/>
        <end position="213"/>
    </location>
</feature>
<comment type="caution">
    <text evidence="3">The sequence shown here is derived from an EMBL/GenBank/DDBJ whole genome shotgun (WGS) entry which is preliminary data.</text>
</comment>
<dbReference type="Gene3D" id="1.20.1000.10">
    <property type="entry name" value="Guanylate-binding protein, C-terminal domain"/>
    <property type="match status" value="2"/>
</dbReference>
<dbReference type="Pfam" id="PF02841">
    <property type="entry name" value="GBP_C"/>
    <property type="match status" value="2"/>
</dbReference>
<feature type="domain" description="Guanylate-binding protein/Atlastin C-terminal" evidence="2">
    <location>
        <begin position="15"/>
        <end position="70"/>
    </location>
</feature>
<proteinExistence type="predicted"/>
<sequence>MSENYKFSLNICDSGLRTLVVTYVDIINSGAVPCLENAVTTLAQLENSAAVQKAADHYSQQMAQFIDVSTSVCILGWVVSSIPGKGAGQADEVLWDFLQSQVVIEESILKSDRALTAGEKAIAAELSMREAAEKEQELLRQKQEEQQQIMEAQQRSFQENIAQLEKKMERERENLRREHERMLEHKLKEQEEMLIEGFEKKSEELNKEINRLKEEIETAKNEEPSVFSKILDTVGNVMIAALPGAAKLLGVGMKYLGSQV</sequence>
<reference evidence="3 4" key="1">
    <citation type="submission" date="2023-05" db="EMBL/GenBank/DDBJ databases">
        <title>B98-5 Cell Line De Novo Hybrid Assembly: An Optical Mapping Approach.</title>
        <authorList>
            <person name="Kananen K."/>
            <person name="Auerbach J.A."/>
            <person name="Kautto E."/>
            <person name="Blachly J.S."/>
        </authorList>
    </citation>
    <scope>NUCLEOTIDE SEQUENCE [LARGE SCALE GENOMIC DNA]</scope>
    <source>
        <strain evidence="3">B95-8</strain>
        <tissue evidence="3">Cell line</tissue>
    </source>
</reference>
<name>A0ABQ9VD31_SAGOE</name>
<keyword evidence="4" id="KW-1185">Reference proteome</keyword>
<gene>
    <name evidence="3" type="ORF">P7K49_016579</name>
</gene>
<evidence type="ECO:0000259" key="2">
    <source>
        <dbReference type="Pfam" id="PF02841"/>
    </source>
</evidence>
<evidence type="ECO:0000256" key="1">
    <source>
        <dbReference type="SAM" id="Coils"/>
    </source>
</evidence>
<accession>A0ABQ9VD31</accession>
<dbReference type="EMBL" id="JASSZA010000007">
    <property type="protein sequence ID" value="KAK2107065.1"/>
    <property type="molecule type" value="Genomic_DNA"/>
</dbReference>
<evidence type="ECO:0000313" key="3">
    <source>
        <dbReference type="EMBL" id="KAK2107065.1"/>
    </source>
</evidence>
<dbReference type="SUPFAM" id="SSF48340">
    <property type="entry name" value="Interferon-induced guanylate-binding protein 1 (GBP1), C-terminal domain"/>
    <property type="match status" value="1"/>
</dbReference>
<keyword evidence="1" id="KW-0175">Coiled coil</keyword>
<dbReference type="InterPro" id="IPR036543">
    <property type="entry name" value="Guanylate-bd_C_sf"/>
</dbReference>
<dbReference type="Proteomes" id="UP001266305">
    <property type="component" value="Unassembled WGS sequence"/>
</dbReference>
<evidence type="ECO:0000313" key="4">
    <source>
        <dbReference type="Proteomes" id="UP001266305"/>
    </source>
</evidence>
<organism evidence="3 4">
    <name type="scientific">Saguinus oedipus</name>
    <name type="common">Cotton-top tamarin</name>
    <name type="synonym">Oedipomidas oedipus</name>
    <dbReference type="NCBI Taxonomy" id="9490"/>
    <lineage>
        <taxon>Eukaryota</taxon>
        <taxon>Metazoa</taxon>
        <taxon>Chordata</taxon>
        <taxon>Craniata</taxon>
        <taxon>Vertebrata</taxon>
        <taxon>Euteleostomi</taxon>
        <taxon>Mammalia</taxon>
        <taxon>Eutheria</taxon>
        <taxon>Euarchontoglires</taxon>
        <taxon>Primates</taxon>
        <taxon>Haplorrhini</taxon>
        <taxon>Platyrrhini</taxon>
        <taxon>Cebidae</taxon>
        <taxon>Callitrichinae</taxon>
        <taxon>Saguinus</taxon>
    </lineage>
</organism>
<dbReference type="PANTHER" id="PTHR10751">
    <property type="entry name" value="GUANYLATE BINDING PROTEIN"/>
    <property type="match status" value="1"/>
</dbReference>